<gene>
    <name evidence="8" type="ORF">AWB85_10865</name>
</gene>
<comment type="similarity">
    <text evidence="1">Belongs to the LysR transcriptional regulatory family.</text>
</comment>
<sequence length="297" mass="31953">MELSDITHFLAVAEAGGISHAAKQLHTVQSNVSTHIKALEDELGVELFRRHARGMALTNAGEAFLPYAERVTALLREASQVVGDEAEPTGTLAIGSMETTAGLRLPGVLAAYAAACPRVDFTLTTGTTAELIEMVAEHRLDGAFVCGPIQNQVLTTDLAFVEELVLVTAQRHTDPRDVFGPSARMLVFRNGCSYRTRLHEIFAEQGSTDPQVLEFGSLEGILGCVAADMGATLLPVGVVTASQRASLLRMHPLPPLRSRVETVFVRRADGALSPAMSQFLRQLRRADTPVMLRSVAP</sequence>
<keyword evidence="2" id="KW-0805">Transcription regulation</keyword>
<evidence type="ECO:0000256" key="6">
    <source>
        <dbReference type="ARBA" id="ARBA00056658"/>
    </source>
</evidence>
<dbReference type="Gene3D" id="3.40.190.290">
    <property type="match status" value="1"/>
</dbReference>
<comment type="function">
    <text evidence="6">Required for the induction the katG gene for catalase. Involved in the response to hydrogen peroxide.</text>
</comment>
<evidence type="ECO:0000313" key="9">
    <source>
        <dbReference type="Proteomes" id="UP000186919"/>
    </source>
</evidence>
<dbReference type="PANTHER" id="PTHR30126:SF40">
    <property type="entry name" value="HTH-TYPE TRANSCRIPTIONAL REGULATOR GLTR"/>
    <property type="match status" value="1"/>
</dbReference>
<dbReference type="InterPro" id="IPR036390">
    <property type="entry name" value="WH_DNA-bd_sf"/>
</dbReference>
<reference evidence="8 9" key="1">
    <citation type="submission" date="2016-01" db="EMBL/GenBank/DDBJ databases">
        <title>Mycobacterium immunogenum strain CD11_6 genome sequencing and assembly.</title>
        <authorList>
            <person name="Kaur G."/>
            <person name="Nair G.R."/>
            <person name="Mayilraj S."/>
        </authorList>
    </citation>
    <scope>NUCLEOTIDE SEQUENCE [LARGE SCALE GENOMIC DNA]</scope>
    <source>
        <strain evidence="8 9">CD11-6</strain>
    </source>
</reference>
<dbReference type="SUPFAM" id="SSF53850">
    <property type="entry name" value="Periplasmic binding protein-like II"/>
    <property type="match status" value="1"/>
</dbReference>
<evidence type="ECO:0000313" key="8">
    <source>
        <dbReference type="EMBL" id="OAT67652.1"/>
    </source>
</evidence>
<feature type="domain" description="HTH lysR-type" evidence="7">
    <location>
        <begin position="1"/>
        <end position="58"/>
    </location>
</feature>
<proteinExistence type="inferred from homology"/>
<comment type="caution">
    <text evidence="8">The sequence shown here is derived from an EMBL/GenBank/DDBJ whole genome shotgun (WGS) entry which is preliminary data.</text>
</comment>
<dbReference type="InterPro" id="IPR005119">
    <property type="entry name" value="LysR_subst-bd"/>
</dbReference>
<dbReference type="GO" id="GO:0000976">
    <property type="term" value="F:transcription cis-regulatory region binding"/>
    <property type="evidence" value="ECO:0007669"/>
    <property type="project" value="TreeGrafter"/>
</dbReference>
<dbReference type="GO" id="GO:0003700">
    <property type="term" value="F:DNA-binding transcription factor activity"/>
    <property type="evidence" value="ECO:0007669"/>
    <property type="project" value="InterPro"/>
</dbReference>
<evidence type="ECO:0000259" key="7">
    <source>
        <dbReference type="PROSITE" id="PS50931"/>
    </source>
</evidence>
<dbReference type="SUPFAM" id="SSF46785">
    <property type="entry name" value="Winged helix' DNA-binding domain"/>
    <property type="match status" value="1"/>
</dbReference>
<protein>
    <recommendedName>
        <fullName evidence="5">Probable hydrogen peroxide-inducible genes activator</fullName>
    </recommendedName>
</protein>
<name>A0A179V943_9MYCO</name>
<dbReference type="Pfam" id="PF00126">
    <property type="entry name" value="HTH_1"/>
    <property type="match status" value="1"/>
</dbReference>
<evidence type="ECO:0000256" key="1">
    <source>
        <dbReference type="ARBA" id="ARBA00009437"/>
    </source>
</evidence>
<dbReference type="PRINTS" id="PR00039">
    <property type="entry name" value="HTHLYSR"/>
</dbReference>
<dbReference type="Proteomes" id="UP000186919">
    <property type="component" value="Unassembled WGS sequence"/>
</dbReference>
<dbReference type="PANTHER" id="PTHR30126">
    <property type="entry name" value="HTH-TYPE TRANSCRIPTIONAL REGULATOR"/>
    <property type="match status" value="1"/>
</dbReference>
<dbReference type="InterPro" id="IPR000847">
    <property type="entry name" value="LysR_HTH_N"/>
</dbReference>
<organism evidence="8 9">
    <name type="scientific">Mycobacteroides immunogenum</name>
    <dbReference type="NCBI Taxonomy" id="83262"/>
    <lineage>
        <taxon>Bacteria</taxon>
        <taxon>Bacillati</taxon>
        <taxon>Actinomycetota</taxon>
        <taxon>Actinomycetes</taxon>
        <taxon>Mycobacteriales</taxon>
        <taxon>Mycobacteriaceae</taxon>
        <taxon>Mycobacteroides</taxon>
    </lineage>
</organism>
<dbReference type="InterPro" id="IPR036388">
    <property type="entry name" value="WH-like_DNA-bd_sf"/>
</dbReference>
<dbReference type="Gene3D" id="1.10.10.10">
    <property type="entry name" value="Winged helix-like DNA-binding domain superfamily/Winged helix DNA-binding domain"/>
    <property type="match status" value="1"/>
</dbReference>
<evidence type="ECO:0000256" key="2">
    <source>
        <dbReference type="ARBA" id="ARBA00023015"/>
    </source>
</evidence>
<dbReference type="PROSITE" id="PS50931">
    <property type="entry name" value="HTH_LYSR"/>
    <property type="match status" value="1"/>
</dbReference>
<keyword evidence="3" id="KW-0238">DNA-binding</keyword>
<dbReference type="RefSeq" id="WP_064631477.1">
    <property type="nucleotide sequence ID" value="NZ_LQYE01000028.1"/>
</dbReference>
<evidence type="ECO:0000256" key="3">
    <source>
        <dbReference type="ARBA" id="ARBA00023125"/>
    </source>
</evidence>
<accession>A0A179V943</accession>
<dbReference type="Pfam" id="PF03466">
    <property type="entry name" value="LysR_substrate"/>
    <property type="match status" value="1"/>
</dbReference>
<dbReference type="FunFam" id="1.10.10.10:FF:000001">
    <property type="entry name" value="LysR family transcriptional regulator"/>
    <property type="match status" value="1"/>
</dbReference>
<dbReference type="EMBL" id="LQYE01000028">
    <property type="protein sequence ID" value="OAT67652.1"/>
    <property type="molecule type" value="Genomic_DNA"/>
</dbReference>
<dbReference type="AlphaFoldDB" id="A0A179V943"/>
<evidence type="ECO:0000256" key="5">
    <source>
        <dbReference type="ARBA" id="ARBA00040885"/>
    </source>
</evidence>
<keyword evidence="4" id="KW-0804">Transcription</keyword>
<evidence type="ECO:0000256" key="4">
    <source>
        <dbReference type="ARBA" id="ARBA00023163"/>
    </source>
</evidence>